<reference evidence="2 3" key="1">
    <citation type="submission" date="2011-04" db="EMBL/GenBank/DDBJ databases">
        <title>The Genome Sequence of Clostridium citroniae WAL-19142.</title>
        <authorList>
            <consortium name="The Broad Institute Genome Sequencing Platform"/>
            <person name="Earl A."/>
            <person name="Ward D."/>
            <person name="Feldgarden M."/>
            <person name="Gevers D."/>
            <person name="Warren Y.A."/>
            <person name="Tyrrell K.L."/>
            <person name="Citron D.M."/>
            <person name="Goldstein E.J."/>
            <person name="Daigneault M."/>
            <person name="Allen-Vercoe E."/>
            <person name="Young S.K."/>
            <person name="Zeng Q."/>
            <person name="Gargeya S."/>
            <person name="Fitzgerald M."/>
            <person name="Haas B."/>
            <person name="Abouelleil A."/>
            <person name="Alvarado L."/>
            <person name="Arachchi H.M."/>
            <person name="Berlin A."/>
            <person name="Brown A."/>
            <person name="Chapman S.B."/>
            <person name="Chen Z."/>
            <person name="Dunbar C."/>
            <person name="Freedman E."/>
            <person name="Gearin G."/>
            <person name="Gellesch M."/>
            <person name="Goldberg J."/>
            <person name="Griggs A."/>
            <person name="Gujja S."/>
            <person name="Heilman E.R."/>
            <person name="Heiman D."/>
            <person name="Howarth C."/>
            <person name="Larson L."/>
            <person name="Lui A."/>
            <person name="MacDonald P.J."/>
            <person name="Mehta T."/>
            <person name="Montmayeur A."/>
            <person name="Murphy C."/>
            <person name="Neiman D."/>
            <person name="Pearson M."/>
            <person name="Priest M."/>
            <person name="Roberts A."/>
            <person name="Saif S."/>
            <person name="Shea T."/>
            <person name="Shenoy N."/>
            <person name="Sisk P."/>
            <person name="Stolte C."/>
            <person name="Sykes S."/>
            <person name="White J."/>
            <person name="Yandava C."/>
            <person name="Wortman J."/>
            <person name="Nusbaum C."/>
            <person name="Birren B."/>
        </authorList>
    </citation>
    <scope>NUCLEOTIDE SEQUENCE [LARGE SCALE GENOMIC DNA]</scope>
    <source>
        <strain evidence="2 3">WAL-19142</strain>
    </source>
</reference>
<dbReference type="Pfam" id="PF00535">
    <property type="entry name" value="Glycos_transf_2"/>
    <property type="match status" value="1"/>
</dbReference>
<feature type="domain" description="Glycosyltransferase 2-like" evidence="1">
    <location>
        <begin position="50"/>
        <end position="144"/>
    </location>
</feature>
<evidence type="ECO:0000313" key="2">
    <source>
        <dbReference type="EMBL" id="KMW22058.1"/>
    </source>
</evidence>
<dbReference type="InterPro" id="IPR001173">
    <property type="entry name" value="Glyco_trans_2-like"/>
</dbReference>
<dbReference type="SUPFAM" id="SSF53448">
    <property type="entry name" value="Nucleotide-diphospho-sugar transferases"/>
    <property type="match status" value="1"/>
</dbReference>
<dbReference type="OrthoDB" id="9778406at2"/>
<dbReference type="AlphaFoldDB" id="A0A0J9CA79"/>
<dbReference type="GeneID" id="93163616"/>
<sequence>MQLEILLSCMNQADTSLINKSGIVGNVLMINQCVKNDFSTARDQPKESVYNTNPYVRVITTHERGLSRSRNMAILHSLGEICLLCDDDERFKPDYQETILSAFQKLPQADIIIFNVCGKRTRLSPKIQRLGFFGCLKIASYQIAFRRKAILEHNIKFDIYMGAGSGNGCGEENKFLLDSLKAGLKLFYVPHTIATVMPQKSTWFSGYDKFFFYQRGAATRYMLGTGIALLYGVYYLAAKRHLYCSDISSLQAGIALFKGIWENPIVHQIKRAVGEK</sequence>
<organism evidence="2 3">
    <name type="scientific">[Clostridium] citroniae WAL-19142</name>
    <dbReference type="NCBI Taxonomy" id="742734"/>
    <lineage>
        <taxon>Bacteria</taxon>
        <taxon>Bacillati</taxon>
        <taxon>Bacillota</taxon>
        <taxon>Clostridia</taxon>
        <taxon>Lachnospirales</taxon>
        <taxon>Lachnospiraceae</taxon>
        <taxon>Enterocloster</taxon>
    </lineage>
</organism>
<dbReference type="Proteomes" id="UP000037392">
    <property type="component" value="Unassembled WGS sequence"/>
</dbReference>
<dbReference type="PATRIC" id="fig|742734.4.peg.138"/>
<accession>A0A0J9CA79</accession>
<dbReference type="EMBL" id="ADLK01000012">
    <property type="protein sequence ID" value="KMW22058.1"/>
    <property type="molecule type" value="Genomic_DNA"/>
</dbReference>
<proteinExistence type="predicted"/>
<gene>
    <name evidence="2" type="ORF">HMPREF9470_00132</name>
</gene>
<name>A0A0J9CA79_9FIRM</name>
<evidence type="ECO:0000313" key="3">
    <source>
        <dbReference type="Proteomes" id="UP000037392"/>
    </source>
</evidence>
<protein>
    <recommendedName>
        <fullName evidence="1">Glycosyltransferase 2-like domain-containing protein</fullName>
    </recommendedName>
</protein>
<dbReference type="Gene3D" id="3.90.550.10">
    <property type="entry name" value="Spore Coat Polysaccharide Biosynthesis Protein SpsA, Chain A"/>
    <property type="match status" value="1"/>
</dbReference>
<evidence type="ECO:0000259" key="1">
    <source>
        <dbReference type="Pfam" id="PF00535"/>
    </source>
</evidence>
<dbReference type="RefSeq" id="WP_048928986.1">
    <property type="nucleotide sequence ID" value="NZ_KQ235875.1"/>
</dbReference>
<dbReference type="InterPro" id="IPR029044">
    <property type="entry name" value="Nucleotide-diphossugar_trans"/>
</dbReference>
<dbReference type="CDD" id="cd00761">
    <property type="entry name" value="Glyco_tranf_GTA_type"/>
    <property type="match status" value="1"/>
</dbReference>
<comment type="caution">
    <text evidence="2">The sequence shown here is derived from an EMBL/GenBank/DDBJ whole genome shotgun (WGS) entry which is preliminary data.</text>
</comment>